<protein>
    <recommendedName>
        <fullName evidence="1">HNH domain-containing protein</fullName>
    </recommendedName>
</protein>
<dbReference type="GO" id="GO:0003676">
    <property type="term" value="F:nucleic acid binding"/>
    <property type="evidence" value="ECO:0007669"/>
    <property type="project" value="InterPro"/>
</dbReference>
<organism evidence="2 3">
    <name type="scientific">Butyricimonas virosa</name>
    <dbReference type="NCBI Taxonomy" id="544645"/>
    <lineage>
        <taxon>Bacteria</taxon>
        <taxon>Pseudomonadati</taxon>
        <taxon>Bacteroidota</taxon>
        <taxon>Bacteroidia</taxon>
        <taxon>Bacteroidales</taxon>
        <taxon>Odoribacteraceae</taxon>
        <taxon>Butyricimonas</taxon>
    </lineage>
</organism>
<dbReference type="GO" id="GO:0004519">
    <property type="term" value="F:endonuclease activity"/>
    <property type="evidence" value="ECO:0007669"/>
    <property type="project" value="InterPro"/>
</dbReference>
<sequence length="213" mass="24901">MIRVSKSSGIPASLTTTRAYDGEDVKRQLLQDQHDKCYICERVGVTDFEIEHRRSKECCPELRQDWNNLFLSCRYCNGKKLQNFDNTLDPLSVNIEDEIEQNIDYENKKAVFIPKNVTESHSETVKLLDRVFNGTGNLRKIKEERFFEYFLSVMNRFQGLLINYLGDATLDNENAVRDELAIDKEFLGFKYWVIKNNTFLEATFGNCIIWNKA</sequence>
<reference evidence="2 3" key="1">
    <citation type="submission" date="2018-08" db="EMBL/GenBank/DDBJ databases">
        <title>A genome reference for cultivated species of the human gut microbiota.</title>
        <authorList>
            <person name="Zou Y."/>
            <person name="Xue W."/>
            <person name="Luo G."/>
        </authorList>
    </citation>
    <scope>NUCLEOTIDE SEQUENCE [LARGE SCALE GENOMIC DNA]</scope>
    <source>
        <strain evidence="2 3">AF14-49</strain>
    </source>
</reference>
<dbReference type="Pfam" id="PF01844">
    <property type="entry name" value="HNH"/>
    <property type="match status" value="1"/>
</dbReference>
<dbReference type="RefSeq" id="WP_118259881.1">
    <property type="nucleotide sequence ID" value="NZ_CALBWO010000029.1"/>
</dbReference>
<accession>A0A412X1F8</accession>
<dbReference type="GO" id="GO:0008270">
    <property type="term" value="F:zinc ion binding"/>
    <property type="evidence" value="ECO:0007669"/>
    <property type="project" value="InterPro"/>
</dbReference>
<evidence type="ECO:0000259" key="1">
    <source>
        <dbReference type="Pfam" id="PF01844"/>
    </source>
</evidence>
<dbReference type="InterPro" id="IPR002711">
    <property type="entry name" value="HNH"/>
</dbReference>
<dbReference type="InterPro" id="IPR003615">
    <property type="entry name" value="HNH_nuc"/>
</dbReference>
<dbReference type="Proteomes" id="UP000283589">
    <property type="component" value="Unassembled WGS sequence"/>
</dbReference>
<dbReference type="CDD" id="cd00085">
    <property type="entry name" value="HNHc"/>
    <property type="match status" value="1"/>
</dbReference>
<evidence type="ECO:0000313" key="3">
    <source>
        <dbReference type="Proteomes" id="UP000283589"/>
    </source>
</evidence>
<proteinExistence type="predicted"/>
<name>A0A412X1F8_9BACT</name>
<evidence type="ECO:0000313" key="2">
    <source>
        <dbReference type="EMBL" id="RGV34298.1"/>
    </source>
</evidence>
<gene>
    <name evidence="2" type="ORF">DWW18_08245</name>
</gene>
<comment type="caution">
    <text evidence="2">The sequence shown here is derived from an EMBL/GenBank/DDBJ whole genome shotgun (WGS) entry which is preliminary data.</text>
</comment>
<dbReference type="Gene3D" id="1.10.30.50">
    <property type="match status" value="1"/>
</dbReference>
<dbReference type="EMBL" id="QRZA01000008">
    <property type="protein sequence ID" value="RGV34298.1"/>
    <property type="molecule type" value="Genomic_DNA"/>
</dbReference>
<feature type="domain" description="HNH" evidence="1">
    <location>
        <begin position="37"/>
        <end position="80"/>
    </location>
</feature>
<dbReference type="AlphaFoldDB" id="A0A412X1F8"/>